<dbReference type="SUPFAM" id="SSF109604">
    <property type="entry name" value="HD-domain/PDEase-like"/>
    <property type="match status" value="1"/>
</dbReference>
<accession>A0A645CYM3</accession>
<gene>
    <name evidence="1" type="ORF">SDC9_129371</name>
</gene>
<protein>
    <recommendedName>
        <fullName evidence="2">HD domain-containing protein</fullName>
    </recommendedName>
</protein>
<evidence type="ECO:0000313" key="1">
    <source>
        <dbReference type="EMBL" id="MPM82310.1"/>
    </source>
</evidence>
<organism evidence="1">
    <name type="scientific">bioreactor metagenome</name>
    <dbReference type="NCBI Taxonomy" id="1076179"/>
    <lineage>
        <taxon>unclassified sequences</taxon>
        <taxon>metagenomes</taxon>
        <taxon>ecological metagenomes</taxon>
    </lineage>
</organism>
<reference evidence="1" key="1">
    <citation type="submission" date="2019-08" db="EMBL/GenBank/DDBJ databases">
        <authorList>
            <person name="Kucharzyk K."/>
            <person name="Murdoch R.W."/>
            <person name="Higgins S."/>
            <person name="Loffler F."/>
        </authorList>
    </citation>
    <scope>NUCLEOTIDE SEQUENCE</scope>
</reference>
<proteinExistence type="predicted"/>
<sequence length="95" mass="10870">MHDPDVLNAIRYHTTGRPGMSPLELCVFVADKAEKGRKSYPGLDEIRLLMHRDLEAAALFSMRNTRKYVAMMGQAYSEETDAAINYLEHDRLLSR</sequence>
<comment type="caution">
    <text evidence="1">The sequence shown here is derived from an EMBL/GenBank/DDBJ whole genome shotgun (WGS) entry which is preliminary data.</text>
</comment>
<dbReference type="AlphaFoldDB" id="A0A645CYM3"/>
<evidence type="ECO:0008006" key="2">
    <source>
        <dbReference type="Google" id="ProtNLM"/>
    </source>
</evidence>
<name>A0A645CYM3_9ZZZZ</name>
<dbReference type="EMBL" id="VSSQ01031426">
    <property type="protein sequence ID" value="MPM82310.1"/>
    <property type="molecule type" value="Genomic_DNA"/>
</dbReference>
<dbReference type="Gene3D" id="1.10.3210.10">
    <property type="entry name" value="Hypothetical protein af1432"/>
    <property type="match status" value="1"/>
</dbReference>